<dbReference type="OrthoDB" id="8402023at2"/>
<comment type="caution">
    <text evidence="2">The sequence shown here is derived from an EMBL/GenBank/DDBJ whole genome shotgun (WGS) entry which is preliminary data.</text>
</comment>
<feature type="region of interest" description="Disordered" evidence="1">
    <location>
        <begin position="1"/>
        <end position="20"/>
    </location>
</feature>
<accession>A0A562P9V7</accession>
<dbReference type="RefSeq" id="WP_145714582.1">
    <property type="nucleotide sequence ID" value="NZ_VLKT01000005.1"/>
</dbReference>
<protein>
    <submittedName>
        <fullName evidence="2">Uncharacterized protein</fullName>
    </submittedName>
</protein>
<reference evidence="2 3" key="1">
    <citation type="journal article" date="2015" name="Stand. Genomic Sci.">
        <title>Genomic Encyclopedia of Bacterial and Archaeal Type Strains, Phase III: the genomes of soil and plant-associated and newly described type strains.</title>
        <authorList>
            <person name="Whitman W.B."/>
            <person name="Woyke T."/>
            <person name="Klenk H.P."/>
            <person name="Zhou Y."/>
            <person name="Lilburn T.G."/>
            <person name="Beck B.J."/>
            <person name="De Vos P."/>
            <person name="Vandamme P."/>
            <person name="Eisen J.A."/>
            <person name="Garrity G."/>
            <person name="Hugenholtz P."/>
            <person name="Kyrpides N.C."/>
        </authorList>
    </citation>
    <scope>NUCLEOTIDE SEQUENCE [LARGE SCALE GENOMIC DNA]</scope>
    <source>
        <strain evidence="2 3">CGMCC 1.2546</strain>
    </source>
</reference>
<evidence type="ECO:0000313" key="2">
    <source>
        <dbReference type="EMBL" id="TWI41103.1"/>
    </source>
</evidence>
<dbReference type="Proteomes" id="UP000317122">
    <property type="component" value="Unassembled WGS sequence"/>
</dbReference>
<organism evidence="2 3">
    <name type="scientific">Mesorhizobium tianshanense</name>
    <dbReference type="NCBI Taxonomy" id="39844"/>
    <lineage>
        <taxon>Bacteria</taxon>
        <taxon>Pseudomonadati</taxon>
        <taxon>Pseudomonadota</taxon>
        <taxon>Alphaproteobacteria</taxon>
        <taxon>Hyphomicrobiales</taxon>
        <taxon>Phyllobacteriaceae</taxon>
        <taxon>Mesorhizobium</taxon>
    </lineage>
</organism>
<keyword evidence="3" id="KW-1185">Reference proteome</keyword>
<name>A0A562P9V7_9HYPH</name>
<feature type="region of interest" description="Disordered" evidence="1">
    <location>
        <begin position="54"/>
        <end position="76"/>
    </location>
</feature>
<gene>
    <name evidence="2" type="ORF">IQ26_01039</name>
</gene>
<evidence type="ECO:0000256" key="1">
    <source>
        <dbReference type="SAM" id="MobiDB-lite"/>
    </source>
</evidence>
<proteinExistence type="predicted"/>
<dbReference type="AlphaFoldDB" id="A0A562P9V7"/>
<evidence type="ECO:0000313" key="3">
    <source>
        <dbReference type="Proteomes" id="UP000317122"/>
    </source>
</evidence>
<sequence>MTRHDMVQRSAAGTQPPATDACASMVIIEADRAAPSRAPGRQYRAEAQRSGLSASIMALPDGGRTIPDISRNPKSP</sequence>
<dbReference type="EMBL" id="VLKT01000005">
    <property type="protein sequence ID" value="TWI41103.1"/>
    <property type="molecule type" value="Genomic_DNA"/>
</dbReference>